<protein>
    <submittedName>
        <fullName evidence="1">Uncharacterized protein</fullName>
    </submittedName>
</protein>
<dbReference type="EMBL" id="LAZR01048667">
    <property type="protein sequence ID" value="KKK91401.1"/>
    <property type="molecule type" value="Genomic_DNA"/>
</dbReference>
<organism evidence="1">
    <name type="scientific">marine sediment metagenome</name>
    <dbReference type="NCBI Taxonomy" id="412755"/>
    <lineage>
        <taxon>unclassified sequences</taxon>
        <taxon>metagenomes</taxon>
        <taxon>ecological metagenomes</taxon>
    </lineage>
</organism>
<proteinExistence type="predicted"/>
<evidence type="ECO:0000313" key="1">
    <source>
        <dbReference type="EMBL" id="KKK91401.1"/>
    </source>
</evidence>
<reference evidence="1" key="1">
    <citation type="journal article" date="2015" name="Nature">
        <title>Complex archaea that bridge the gap between prokaryotes and eukaryotes.</title>
        <authorList>
            <person name="Spang A."/>
            <person name="Saw J.H."/>
            <person name="Jorgensen S.L."/>
            <person name="Zaremba-Niedzwiedzka K."/>
            <person name="Martijn J."/>
            <person name="Lind A.E."/>
            <person name="van Eijk R."/>
            <person name="Schleper C."/>
            <person name="Guy L."/>
            <person name="Ettema T.J."/>
        </authorList>
    </citation>
    <scope>NUCLEOTIDE SEQUENCE</scope>
</reference>
<name>A0A0F9C445_9ZZZZ</name>
<comment type="caution">
    <text evidence="1">The sequence shown here is derived from an EMBL/GenBank/DDBJ whole genome shotgun (WGS) entry which is preliminary data.</text>
</comment>
<sequence length="90" mass="10226">MTATTRWKDQPEIINGSELLAEWFTSPFSYAVYKREGRYYLTTGNLFGSQTVSSKDPDAIFILINKVYEAGDRNVKIDLPVGVELMEIKS</sequence>
<accession>A0A0F9C445</accession>
<dbReference type="AlphaFoldDB" id="A0A0F9C445"/>
<gene>
    <name evidence="1" type="ORF">LCGC14_2713340</name>
</gene>